<evidence type="ECO:0000313" key="6">
    <source>
        <dbReference type="EMBL" id="PPJ71070.1"/>
    </source>
</evidence>
<evidence type="ECO:0000259" key="4">
    <source>
        <dbReference type="PROSITE" id="PS51725"/>
    </source>
</evidence>
<feature type="domain" description="ABM" evidence="4">
    <location>
        <begin position="67"/>
        <end position="158"/>
    </location>
</feature>
<protein>
    <recommendedName>
        <fullName evidence="2">Signal transduction protein TRAP</fullName>
    </recommendedName>
    <alternativeName>
        <fullName evidence="3">Target of RNAIII-activating protein</fullName>
    </alternativeName>
</protein>
<accession>Q8KLQ8</accession>
<evidence type="ECO:0000256" key="3">
    <source>
        <dbReference type="ARBA" id="ARBA00032861"/>
    </source>
</evidence>
<organism evidence="5">
    <name type="scientific">Staphylococcus aureus</name>
    <dbReference type="NCBI Taxonomy" id="1280"/>
    <lineage>
        <taxon>Bacteria</taxon>
        <taxon>Bacillati</taxon>
        <taxon>Bacillota</taxon>
        <taxon>Bacilli</taxon>
        <taxon>Bacillales</taxon>
        <taxon>Staphylococcaceae</taxon>
        <taxon>Staphylococcus</taxon>
    </lineage>
</organism>
<proteinExistence type="inferred from homology"/>
<dbReference type="InterPro" id="IPR007138">
    <property type="entry name" value="ABM_dom"/>
</dbReference>
<comment type="similarity">
    <text evidence="1">Belongs to the TRAP family.</text>
</comment>
<dbReference type="EMBL" id="PGWZ01000492">
    <property type="protein sequence ID" value="PPJ71070.1"/>
    <property type="molecule type" value="Genomic_DNA"/>
</dbReference>
<name>Q8KLQ8_STAAU</name>
<sequence>MKKLYTSYGTYGFLNQIKINNPSHHLFQFSTADSSVIFEETEEKTVLKSPSIYEVIKEIGAFNEDHFYCAIFIPSTEDHVYQLEKKLISVDDNFKNFGGFKSYRLLRPVKGTTYKIYFGFADRQTYEDFKNSDAFKDHFSKEALSHYFGSSGQHSSYFERYLYPIKEGSSSFMVGR</sequence>
<gene>
    <name evidence="5" type="primary">traP</name>
    <name evidence="6" type="ORF">CV021_13580</name>
</gene>
<evidence type="ECO:0000313" key="7">
    <source>
        <dbReference type="Proteomes" id="UP000238775"/>
    </source>
</evidence>
<dbReference type="EMBL" id="AJ489447">
    <property type="protein sequence ID" value="CAD33701.1"/>
    <property type="molecule type" value="Genomic_DNA"/>
</dbReference>
<dbReference type="PANTHER" id="PTHR34474">
    <property type="entry name" value="SIGNAL TRANSDUCTION PROTEIN TRAP"/>
    <property type="match status" value="1"/>
</dbReference>
<reference evidence="6 7" key="2">
    <citation type="submission" date="2017-11" db="EMBL/GenBank/DDBJ databases">
        <authorList>
            <person name="Founou R.C."/>
            <person name="Founou L."/>
            <person name="Allam M."/>
            <person name="Ismail A."/>
            <person name="Essack S.Y."/>
        </authorList>
    </citation>
    <scope>NUCLEOTIDE SEQUENCE [LARGE SCALE GENOMIC DNA]</scope>
    <source>
        <strain evidence="6 7">G703N2B1</strain>
    </source>
</reference>
<evidence type="ECO:0000256" key="1">
    <source>
        <dbReference type="ARBA" id="ARBA00009267"/>
    </source>
</evidence>
<dbReference type="PROSITE" id="PS51725">
    <property type="entry name" value="ABM"/>
    <property type="match status" value="1"/>
</dbReference>
<dbReference type="InterPro" id="IPR050404">
    <property type="entry name" value="Heme-degrading_MO"/>
</dbReference>
<dbReference type="Gene3D" id="3.30.70.100">
    <property type="match status" value="1"/>
</dbReference>
<dbReference type="PANTHER" id="PTHR34474:SF2">
    <property type="entry name" value="SIGNAL TRANSDUCTION PROTEIN TRAP"/>
    <property type="match status" value="1"/>
</dbReference>
<dbReference type="Proteomes" id="UP000238775">
    <property type="component" value="Unassembled WGS sequence"/>
</dbReference>
<dbReference type="PATRIC" id="fig|1280.3371.peg.1882"/>
<evidence type="ECO:0000313" key="5">
    <source>
        <dbReference type="EMBL" id="CAD33701.1"/>
    </source>
</evidence>
<reference evidence="5" key="1">
    <citation type="journal article" date="2004" name="J. Biol. Chem.">
        <title>Quorum sensing in Staphylococci is regulated via phosphorylation of three conserved histidine residues.</title>
        <authorList>
            <person name="Gov Y."/>
            <person name="Borovok I."/>
            <person name="Korem M."/>
            <person name="Singh V.K."/>
            <person name="Jayaswal R.K."/>
            <person name="Wilkinson B.J."/>
            <person name="Rich S.M."/>
            <person name="Balaban N."/>
        </authorList>
    </citation>
    <scope>NUCLEOTIDE SEQUENCE</scope>
    <source>
        <strain evidence="5">Clinical isolate #12</strain>
    </source>
</reference>
<dbReference type="InterPro" id="IPR011008">
    <property type="entry name" value="Dimeric_a/b-barrel"/>
</dbReference>
<dbReference type="SUPFAM" id="SSF54909">
    <property type="entry name" value="Dimeric alpha+beta barrel"/>
    <property type="match status" value="1"/>
</dbReference>
<evidence type="ECO:0000256" key="2">
    <source>
        <dbReference type="ARBA" id="ARBA00018486"/>
    </source>
</evidence>
<dbReference type="RefSeq" id="WP_047213579.1">
    <property type="nucleotide sequence ID" value="NZ_BAABSP010000020.1"/>
</dbReference>
<dbReference type="AlphaFoldDB" id="Q8KLQ8"/>